<protein>
    <recommendedName>
        <fullName evidence="1">Reverse transcriptase domain-containing protein</fullName>
    </recommendedName>
</protein>
<dbReference type="EnsemblPlants" id="evm.model.05.259">
    <property type="protein sequence ID" value="cds.evm.model.05.259"/>
    <property type="gene ID" value="evm.TU.05.259"/>
</dbReference>
<proteinExistence type="predicted"/>
<dbReference type="EMBL" id="UZAU01000409">
    <property type="status" value="NOT_ANNOTATED_CDS"/>
    <property type="molecule type" value="Genomic_DNA"/>
</dbReference>
<reference evidence="2" key="1">
    <citation type="submission" date="2018-11" db="EMBL/GenBank/DDBJ databases">
        <authorList>
            <person name="Grassa J C."/>
        </authorList>
    </citation>
    <scope>NUCLEOTIDE SEQUENCE [LARGE SCALE GENOMIC DNA]</scope>
</reference>
<dbReference type="OMA" id="HIAISAH"/>
<name>A0A803PPQ0_CANSA</name>
<dbReference type="Gramene" id="evm.model.05.259">
    <property type="protein sequence ID" value="cds.evm.model.05.259"/>
    <property type="gene ID" value="evm.TU.05.259"/>
</dbReference>
<dbReference type="Pfam" id="PF00078">
    <property type="entry name" value="RVT_1"/>
    <property type="match status" value="1"/>
</dbReference>
<organism evidence="2 3">
    <name type="scientific">Cannabis sativa</name>
    <name type="common">Hemp</name>
    <name type="synonym">Marijuana</name>
    <dbReference type="NCBI Taxonomy" id="3483"/>
    <lineage>
        <taxon>Eukaryota</taxon>
        <taxon>Viridiplantae</taxon>
        <taxon>Streptophyta</taxon>
        <taxon>Embryophyta</taxon>
        <taxon>Tracheophyta</taxon>
        <taxon>Spermatophyta</taxon>
        <taxon>Magnoliopsida</taxon>
        <taxon>eudicotyledons</taxon>
        <taxon>Gunneridae</taxon>
        <taxon>Pentapetalae</taxon>
        <taxon>rosids</taxon>
        <taxon>fabids</taxon>
        <taxon>Rosales</taxon>
        <taxon>Cannabaceae</taxon>
        <taxon>Cannabis</taxon>
    </lineage>
</organism>
<reference evidence="2" key="2">
    <citation type="submission" date="2021-03" db="UniProtKB">
        <authorList>
            <consortium name="EnsemblPlants"/>
        </authorList>
    </citation>
    <scope>IDENTIFICATION</scope>
</reference>
<sequence>MFPYAKVCHLDRINSDHCPLLLTVNDSPQSTPNTVKWRSRFHYESAWADEEECTNIVQSVWHGKEPIQHTQDLKNRLGDCGFALQKWNRRKKREMMKQLNEYAEKIGQLTRSTNTNDWQQLQRLEQKQNLLLDKEENFWRQRSRALWLKEGDKNTKFFHHKASNRKAKNTIKGLVDDKFQWVTGNRKMGKVACDYFKTLYSSNSASMEDLQEFQRLIPNRISRTTNEHLLEPFTTQDVFQAMKVIHPQKAPGSDGLPGLFYRNYWSLIGHEVTKVCLGILNEGMPVKDINDTLLCLIPKVPKPTRMTEFRPISLCNVVYKIVAKCLAGRMKQSLHQAISEEQSAFIGGRLIQDNAIIGFESLHCMKTKRFGNGKKMDLKLDMSKAYDRVEWNFLVTMMRGLRYEEKWIEKIMRCVESVSFSVLINGEKIGKFQPTRGLRQGDSLSPYLFLLCSEGLSCLIHNAERAGEINGVQFGKDRIKVSHLFFADDSFVFLNAKDTECDTMKLILQRYSALSGQQINLDKSEVCMGKQISSVQGQNFANRLGVRLVTHHAKYLGLPSFVGRRKKEVFEIIKDKVWNKLKGWKASMFSQAGREILIKAVVQAIPSYAMSCFRLPKKLIKNLHSLAANFWWGDTKDNKKLHWCTWDKLCKPKEEGGLGFRSLNEFNQALLAKQGWRLIHNPQSLLARVLKHNYYPNVSFMEAGCPSGASCVWKGICWGRKILQEGARWRIGNGREARVWEDKWMPRPSGTILLKKPELEPQTKLHDLINSDGQWQIDKLQKHFHEEDIPWVQGIPIDLYVEDTLTWPYTPNGQYMVKSGYRIGREINLHPTRSSNMEDIHKWWKMLWSMSLPPRMKLFGWRVCHNWLPAKINLAHRGMDVNLSCDLCGHQAETLTHALWGCAKVKTIWKLVPWYHKCAHFKNGSMFDIMVTLKDHLHKSEFEEAIKIMWAIWENRNRYWNKLPVMNGIQLLDWIFTAYPDSRNSKEQTMNIDMKHQQPKKWIRPPTRHISVKRDLCYD</sequence>
<dbReference type="InterPro" id="IPR000477">
    <property type="entry name" value="RT_dom"/>
</dbReference>
<dbReference type="InterPro" id="IPR043502">
    <property type="entry name" value="DNA/RNA_pol_sf"/>
</dbReference>
<feature type="domain" description="Reverse transcriptase" evidence="1">
    <location>
        <begin position="278"/>
        <end position="548"/>
    </location>
</feature>
<dbReference type="Pfam" id="PF13966">
    <property type="entry name" value="zf-RVT"/>
    <property type="match status" value="1"/>
</dbReference>
<dbReference type="Proteomes" id="UP000596661">
    <property type="component" value="Chromosome 5"/>
</dbReference>
<dbReference type="InterPro" id="IPR026960">
    <property type="entry name" value="RVT-Znf"/>
</dbReference>
<evidence type="ECO:0000259" key="1">
    <source>
        <dbReference type="PROSITE" id="PS50878"/>
    </source>
</evidence>
<dbReference type="CDD" id="cd01650">
    <property type="entry name" value="RT_nLTR_like"/>
    <property type="match status" value="1"/>
</dbReference>
<accession>A0A803PPQ0</accession>
<evidence type="ECO:0000313" key="2">
    <source>
        <dbReference type="EnsemblPlants" id="cds.evm.model.05.259"/>
    </source>
</evidence>
<evidence type="ECO:0000313" key="3">
    <source>
        <dbReference type="Proteomes" id="UP000596661"/>
    </source>
</evidence>
<dbReference type="SUPFAM" id="SSF56672">
    <property type="entry name" value="DNA/RNA polymerases"/>
    <property type="match status" value="1"/>
</dbReference>
<dbReference type="PROSITE" id="PS50878">
    <property type="entry name" value="RT_POL"/>
    <property type="match status" value="1"/>
</dbReference>
<dbReference type="PANTHER" id="PTHR33116">
    <property type="entry name" value="REVERSE TRANSCRIPTASE ZINC-BINDING DOMAIN-CONTAINING PROTEIN-RELATED-RELATED"/>
    <property type="match status" value="1"/>
</dbReference>
<dbReference type="PANTHER" id="PTHR33116:SF86">
    <property type="entry name" value="REVERSE TRANSCRIPTASE DOMAIN-CONTAINING PROTEIN"/>
    <property type="match status" value="1"/>
</dbReference>
<dbReference type="AlphaFoldDB" id="A0A803PPQ0"/>
<keyword evidence="3" id="KW-1185">Reference proteome</keyword>